<feature type="transmembrane region" description="Helical" evidence="1">
    <location>
        <begin position="242"/>
        <end position="262"/>
    </location>
</feature>
<feature type="transmembrane region" description="Helical" evidence="1">
    <location>
        <begin position="206"/>
        <end position="226"/>
    </location>
</feature>
<comment type="caution">
    <text evidence="2">The sequence shown here is derived from an EMBL/GenBank/DDBJ whole genome shotgun (WGS) entry which is preliminary data.</text>
</comment>
<reference evidence="2" key="1">
    <citation type="submission" date="2019-12" db="EMBL/GenBank/DDBJ databases">
        <title>Comparative genomics gives insights into the taxonomy of the Azoarcus-Aromatoleum group and reveals separate origins of nif in the plant-associated Azoarcus and non-plant-associated Aromatoleum sub-groups.</title>
        <authorList>
            <person name="Lafos M."/>
            <person name="Maluk M."/>
            <person name="Batista M."/>
            <person name="Junghare M."/>
            <person name="Carmona M."/>
            <person name="Faoro H."/>
            <person name="Cruz L.M."/>
            <person name="Battistoni F."/>
            <person name="De Souza E."/>
            <person name="Pedrosa F."/>
            <person name="Chen W.-M."/>
            <person name="Poole P.S."/>
            <person name="Dixon R.A."/>
            <person name="James E.K."/>
        </authorList>
    </citation>
    <scope>NUCLEOTIDE SEQUENCE</scope>
    <source>
        <strain evidence="2">LuFRes1</strain>
    </source>
</reference>
<feature type="transmembrane region" description="Helical" evidence="1">
    <location>
        <begin position="163"/>
        <end position="186"/>
    </location>
</feature>
<feature type="transmembrane region" description="Helical" evidence="1">
    <location>
        <begin position="328"/>
        <end position="349"/>
    </location>
</feature>
<evidence type="ECO:0000313" key="2">
    <source>
        <dbReference type="EMBL" id="NMG26636.1"/>
    </source>
</evidence>
<dbReference type="EMBL" id="WTVG01000081">
    <property type="protein sequence ID" value="NMG26636.1"/>
    <property type="molecule type" value="Genomic_DNA"/>
</dbReference>
<feature type="transmembrane region" description="Helical" evidence="1">
    <location>
        <begin position="361"/>
        <end position="380"/>
    </location>
</feature>
<feature type="transmembrane region" description="Helical" evidence="1">
    <location>
        <begin position="296"/>
        <end position="316"/>
    </location>
</feature>
<proteinExistence type="predicted"/>
<dbReference type="Pfam" id="PF07399">
    <property type="entry name" value="Na_H_antiport_3"/>
    <property type="match status" value="1"/>
</dbReference>
<feature type="transmembrane region" description="Helical" evidence="1">
    <location>
        <begin position="400"/>
        <end position="419"/>
    </location>
</feature>
<feature type="transmembrane region" description="Helical" evidence="1">
    <location>
        <begin position="122"/>
        <end position="151"/>
    </location>
</feature>
<organism evidence="2 3">
    <name type="scientific">Aromatoleum anaerobium</name>
    <dbReference type="NCBI Taxonomy" id="182180"/>
    <lineage>
        <taxon>Bacteria</taxon>
        <taxon>Pseudomonadati</taxon>
        <taxon>Pseudomonadota</taxon>
        <taxon>Betaproteobacteria</taxon>
        <taxon>Rhodocyclales</taxon>
        <taxon>Rhodocyclaceae</taxon>
        <taxon>Aromatoleum</taxon>
    </lineage>
</organism>
<evidence type="ECO:0000313" key="3">
    <source>
        <dbReference type="Proteomes" id="UP000615989"/>
    </source>
</evidence>
<feature type="transmembrane region" description="Helical" evidence="1">
    <location>
        <begin position="52"/>
        <end position="73"/>
    </location>
</feature>
<keyword evidence="1" id="KW-0812">Transmembrane</keyword>
<keyword evidence="1" id="KW-1133">Transmembrane helix</keyword>
<keyword evidence="1" id="KW-0472">Membrane</keyword>
<name>A0ABX1PS57_9RHOO</name>
<keyword evidence="3" id="KW-1185">Reference proteome</keyword>
<evidence type="ECO:0000256" key="1">
    <source>
        <dbReference type="SAM" id="Phobius"/>
    </source>
</evidence>
<dbReference type="Proteomes" id="UP000615989">
    <property type="component" value="Unassembled WGS sequence"/>
</dbReference>
<feature type="transmembrane region" description="Helical" evidence="1">
    <location>
        <begin position="85"/>
        <end position="110"/>
    </location>
</feature>
<protein>
    <recommendedName>
        <fullName evidence="4">Na+/H+ antiporter</fullName>
    </recommendedName>
</protein>
<feature type="transmembrane region" description="Helical" evidence="1">
    <location>
        <begin position="268"/>
        <end position="284"/>
    </location>
</feature>
<evidence type="ECO:0008006" key="4">
    <source>
        <dbReference type="Google" id="ProtNLM"/>
    </source>
</evidence>
<dbReference type="InterPro" id="IPR009978">
    <property type="entry name" value="Na_H_antiport_3"/>
</dbReference>
<dbReference type="RefSeq" id="WP_169119953.1">
    <property type="nucleotide sequence ID" value="NZ_WTVG02000039.1"/>
</dbReference>
<gene>
    <name evidence="2" type="ORF">GO606_18355</name>
</gene>
<sequence length="420" mass="44342">MNAPTLIQFVATALFAVAILHTFSTRIFERLAHTRPTHAGIWHLLGEIEAVFGFWALILVLSMFAIEGSSIAIEYVDSRNFTEPLFVFAIMVIAATRPILQTAMSATSLIARALPLPGSLGYYLTVMAVVPLLGSFITEPAAMTLAALILVNGFFSRGISSRLKYATLGVLFVNVSIGGTLTPFAAPPVLMVAGKWGWDISFMLATFGWKAAIAVVVNAIGVALLFRKELANLPLAGGSKGAVPVPPALVVVHLGFLAGVVVFAHHPAIFMGLFLFFLGVASAYQHHQNPLILREGLLVAFFLAGLVVLGGQQQWWLQPVLMSMSSEAVFFGATALTAFTDNAALTYLGSLVEGLSDEFKYALVAGAVSGGGLTVIANAPNPAGVAILKGHLDDEAVNPLSLLLAALPPTLIAMLSFSVL</sequence>
<accession>A0ABX1PS57</accession>